<accession>A0ABY3ZPY9</accession>
<geneLocation type="plasmid" evidence="5 6">
    <name>pDSM109990_b</name>
</geneLocation>
<dbReference type="EMBL" id="CP085146">
    <property type="protein sequence ID" value="UOA16714.1"/>
    <property type="molecule type" value="Genomic_DNA"/>
</dbReference>
<dbReference type="Proteomes" id="UP000831019">
    <property type="component" value="Plasmid pDSM109990_b"/>
</dbReference>
<dbReference type="InterPro" id="IPR001034">
    <property type="entry name" value="DeoR_HTH"/>
</dbReference>
<dbReference type="SUPFAM" id="SSF46785">
    <property type="entry name" value="Winged helix' DNA-binding domain"/>
    <property type="match status" value="1"/>
</dbReference>
<organism evidence="5 6">
    <name type="scientific">Sulfitobacter dubius</name>
    <dbReference type="NCBI Taxonomy" id="218673"/>
    <lineage>
        <taxon>Bacteria</taxon>
        <taxon>Pseudomonadati</taxon>
        <taxon>Pseudomonadota</taxon>
        <taxon>Alphaproteobacteria</taxon>
        <taxon>Rhodobacterales</taxon>
        <taxon>Roseobacteraceae</taxon>
        <taxon>Sulfitobacter</taxon>
    </lineage>
</organism>
<evidence type="ECO:0000256" key="2">
    <source>
        <dbReference type="ARBA" id="ARBA00023015"/>
    </source>
</evidence>
<dbReference type="InterPro" id="IPR014036">
    <property type="entry name" value="DeoR-like_C"/>
</dbReference>
<keyword evidence="1" id="KW-0678">Repressor</keyword>
<dbReference type="Gene3D" id="1.10.10.10">
    <property type="entry name" value="Winged helix-like DNA-binding domain superfamily/Winged helix DNA-binding domain"/>
    <property type="match status" value="1"/>
</dbReference>
<reference evidence="6" key="1">
    <citation type="journal article" date="2022" name="Microorganisms">
        <title>Beyond the ABCs#Discovery of Three New Plasmid Types in Rhodobacterales (RepQ, RepY, RepW).</title>
        <authorList>
            <person name="Freese H.M."/>
            <person name="Ringel V."/>
            <person name="Overmann J."/>
            <person name="Petersen J."/>
        </authorList>
    </citation>
    <scope>NUCLEOTIDE SEQUENCE [LARGE SCALE GENOMIC DNA]</scope>
    <source>
        <strain evidence="6">DSM 109990</strain>
        <plasmid evidence="6">pDSM109990_b</plasmid>
    </source>
</reference>
<dbReference type="InterPro" id="IPR037171">
    <property type="entry name" value="NagB/RpiA_transferase-like"/>
</dbReference>
<keyword evidence="3" id="KW-0804">Transcription</keyword>
<evidence type="ECO:0000313" key="6">
    <source>
        <dbReference type="Proteomes" id="UP000831019"/>
    </source>
</evidence>
<keyword evidence="5" id="KW-0614">Plasmid</keyword>
<protein>
    <submittedName>
        <fullName evidence="5">Glycerol-3-phosphate regulon repressor</fullName>
    </submittedName>
</protein>
<dbReference type="PRINTS" id="PR00037">
    <property type="entry name" value="HTHLACR"/>
</dbReference>
<proteinExistence type="predicted"/>
<keyword evidence="2" id="KW-0805">Transcription regulation</keyword>
<evidence type="ECO:0000313" key="5">
    <source>
        <dbReference type="EMBL" id="UOA16714.1"/>
    </source>
</evidence>
<dbReference type="SMART" id="SM01134">
    <property type="entry name" value="DeoRC"/>
    <property type="match status" value="1"/>
</dbReference>
<evidence type="ECO:0000256" key="1">
    <source>
        <dbReference type="ARBA" id="ARBA00022491"/>
    </source>
</evidence>
<dbReference type="SUPFAM" id="SSF100950">
    <property type="entry name" value="NagB/RpiA/CoA transferase-like"/>
    <property type="match status" value="1"/>
</dbReference>
<keyword evidence="6" id="KW-1185">Reference proteome</keyword>
<dbReference type="PANTHER" id="PTHR30363:SF4">
    <property type="entry name" value="GLYCEROL-3-PHOSPHATE REGULON REPRESSOR"/>
    <property type="match status" value="1"/>
</dbReference>
<dbReference type="SMART" id="SM00420">
    <property type="entry name" value="HTH_DEOR"/>
    <property type="match status" value="1"/>
</dbReference>
<name>A0ABY3ZPY9_9RHOB</name>
<dbReference type="InterPro" id="IPR036388">
    <property type="entry name" value="WH-like_DNA-bd_sf"/>
</dbReference>
<gene>
    <name evidence="5" type="primary">glpR_2</name>
    <name evidence="5" type="ORF">DSM109990_03600</name>
</gene>
<dbReference type="InterPro" id="IPR050313">
    <property type="entry name" value="Carb_Metab_HTH_regulators"/>
</dbReference>
<dbReference type="PROSITE" id="PS51000">
    <property type="entry name" value="HTH_DEOR_2"/>
    <property type="match status" value="1"/>
</dbReference>
<evidence type="ECO:0000259" key="4">
    <source>
        <dbReference type="PROSITE" id="PS51000"/>
    </source>
</evidence>
<feature type="domain" description="HTH deoR-type" evidence="4">
    <location>
        <begin position="31"/>
        <end position="86"/>
    </location>
</feature>
<sequence>MLSATGRAIACVSRNTGDNAPTAGRSYAISQTFRHPDILEIARREGKVTVDGLAEHFGVTHQTIRRDLTELADSGKLERVHGGAVLPSGASNIGYAERRNLHEDAKNRIARACAEHIPDGCSVFLNIGTSTEAVARALLHHRDLMVVTNNMNVANILVDNPECRIVLTGGALRRVDGGLVGNLTIETIRQFKFDIAVIGCSAMDADGDLLDFDIEEVGVSQCIIAQSRKTFLVTDHSKFKRSAPARIASAREVDMFFTDLPLPTGLIDKCRSWETEVIYAPEM</sequence>
<dbReference type="InterPro" id="IPR036390">
    <property type="entry name" value="WH_DNA-bd_sf"/>
</dbReference>
<dbReference type="PANTHER" id="PTHR30363">
    <property type="entry name" value="HTH-TYPE TRANSCRIPTIONAL REGULATOR SRLR-RELATED"/>
    <property type="match status" value="1"/>
</dbReference>
<dbReference type="Pfam" id="PF08220">
    <property type="entry name" value="HTH_DeoR"/>
    <property type="match status" value="1"/>
</dbReference>
<evidence type="ECO:0000256" key="3">
    <source>
        <dbReference type="ARBA" id="ARBA00023163"/>
    </source>
</evidence>
<dbReference type="Gene3D" id="3.40.50.1360">
    <property type="match status" value="1"/>
</dbReference>
<dbReference type="Pfam" id="PF00455">
    <property type="entry name" value="DeoRC"/>
    <property type="match status" value="1"/>
</dbReference>